<keyword evidence="1" id="KW-0812">Transmembrane</keyword>
<accession>A0A2M7BSC5</accession>
<evidence type="ECO:0000256" key="1">
    <source>
        <dbReference type="SAM" id="Phobius"/>
    </source>
</evidence>
<gene>
    <name evidence="2" type="ORF">COS52_03090</name>
</gene>
<evidence type="ECO:0000313" key="2">
    <source>
        <dbReference type="EMBL" id="PIV08363.1"/>
    </source>
</evidence>
<dbReference type="Proteomes" id="UP000230119">
    <property type="component" value="Unassembled WGS sequence"/>
</dbReference>
<organism evidence="2 3">
    <name type="scientific">Candidatus Roizmanbacteria bacterium CG03_land_8_20_14_0_80_39_12</name>
    <dbReference type="NCBI Taxonomy" id="1974847"/>
    <lineage>
        <taxon>Bacteria</taxon>
        <taxon>Candidatus Roizmaniibacteriota</taxon>
    </lineage>
</organism>
<name>A0A2M7BSC5_9BACT</name>
<keyword evidence="1" id="KW-0472">Membrane</keyword>
<evidence type="ECO:0000313" key="3">
    <source>
        <dbReference type="Proteomes" id="UP000230119"/>
    </source>
</evidence>
<comment type="caution">
    <text evidence="2">The sequence shown here is derived from an EMBL/GenBank/DDBJ whole genome shotgun (WGS) entry which is preliminary data.</text>
</comment>
<feature type="transmembrane region" description="Helical" evidence="1">
    <location>
        <begin position="299"/>
        <end position="320"/>
    </location>
</feature>
<evidence type="ECO:0008006" key="4">
    <source>
        <dbReference type="Google" id="ProtNLM"/>
    </source>
</evidence>
<dbReference type="EMBL" id="PEVA01000135">
    <property type="protein sequence ID" value="PIV08363.1"/>
    <property type="molecule type" value="Genomic_DNA"/>
</dbReference>
<proteinExistence type="predicted"/>
<protein>
    <recommendedName>
        <fullName evidence="4">Baseplate protein J-like domain-containing protein</fullName>
    </recommendedName>
</protein>
<sequence>MKLPFLSEKKVSGEVYCGILLKEAQGVCYVYQKNSHSIQLLKQKEFQFTDGWEHIVDDIDEALSLIEQEMGKQTVITQCIFFIFAHLLDPHTREIAKPYISKMRDISKLLELKPIGYMEVIDAVHEQLEHEKQTSLSSLVVELDDTQMTVFLYKAGHKIVAQHAARTDNFATDMQSALENIAQSHILPNHIYLYDSTDLAEESSDLLLHSWKKNLFIQQPRIAVVPASTVSSALLKLLEKQLCANTSTAEAQDEKQNPKEVMGFTIGGEILETGKPEEFVSKKAFSFSFPKISFPSFRLLPLIGIPLLIIGFLIGFLFLLHRATLVITVPVEKKQSEVEILASKKPVTDEQVELQGFATSFSRSEKKETTGKRDVGEKAAGEVTLYNYDEKERQFPKGTKLQMDSLTFETDDSVTIPTSQFAPDGITKNAGKNKVKIRAIVLGTDSNVEKNKRFSVSGTSSNIVFGINETTIAGGTKKTIRTISKTDRENLQLLVLERAKKDALEKQKSEKSYFVLPELTVAKANKEKFSGEVGEEGTSLSYTASGEVSLFRIPQKTIEGFVQKKLESEKPDGYITDKVTFNIKKQKKLENGDIQLTLGGEILFSKSIHSDEITRALKGKGSDEGKSILQVQFGISQVAISINPPIPLIRDRMPFWQNHIRIELVR</sequence>
<reference evidence="3" key="1">
    <citation type="submission" date="2017-09" db="EMBL/GenBank/DDBJ databases">
        <title>Depth-based differentiation of microbial function through sediment-hosted aquifers and enrichment of novel symbionts in the deep terrestrial subsurface.</title>
        <authorList>
            <person name="Probst A.J."/>
            <person name="Ladd B."/>
            <person name="Jarett J.K."/>
            <person name="Geller-Mcgrath D.E."/>
            <person name="Sieber C.M.K."/>
            <person name="Emerson J.B."/>
            <person name="Anantharaman K."/>
            <person name="Thomas B.C."/>
            <person name="Malmstrom R."/>
            <person name="Stieglmeier M."/>
            <person name="Klingl A."/>
            <person name="Woyke T."/>
            <person name="Ryan C.M."/>
            <person name="Banfield J.F."/>
        </authorList>
    </citation>
    <scope>NUCLEOTIDE SEQUENCE [LARGE SCALE GENOMIC DNA]</scope>
</reference>
<dbReference type="AlphaFoldDB" id="A0A2M7BSC5"/>
<keyword evidence="1" id="KW-1133">Transmembrane helix</keyword>